<dbReference type="RefSeq" id="WP_057932713.1">
    <property type="nucleotide sequence ID" value="NZ_LMZQ01000007.1"/>
</dbReference>
<comment type="caution">
    <text evidence="1">The sequence shown here is derived from an EMBL/GenBank/DDBJ whole genome shotgun (WGS) entry which is preliminary data.</text>
</comment>
<dbReference type="Proteomes" id="UP000051950">
    <property type="component" value="Unassembled WGS sequence"/>
</dbReference>
<dbReference type="InterPro" id="IPR036895">
    <property type="entry name" value="Uracil-DNA_glycosylase-like_sf"/>
</dbReference>
<reference evidence="1 2" key="1">
    <citation type="submission" date="2015-11" db="EMBL/GenBank/DDBJ databases">
        <title>Sequence of Pedobacter ginsenosidimutans.</title>
        <authorList>
            <person name="Carson E."/>
            <person name="Keyser V."/>
            <person name="Newman J."/>
            <person name="Miller J."/>
        </authorList>
    </citation>
    <scope>NUCLEOTIDE SEQUENCE [LARGE SCALE GENOMIC DNA]</scope>
    <source>
        <strain evidence="1 2">KACC 14530</strain>
    </source>
</reference>
<dbReference type="STRING" id="687842.ASU31_12940"/>
<evidence type="ECO:0000313" key="2">
    <source>
        <dbReference type="Proteomes" id="UP000051950"/>
    </source>
</evidence>
<organism evidence="1 2">
    <name type="scientific">Pedobacter ginsenosidimutans</name>
    <dbReference type="NCBI Taxonomy" id="687842"/>
    <lineage>
        <taxon>Bacteria</taxon>
        <taxon>Pseudomonadati</taxon>
        <taxon>Bacteroidota</taxon>
        <taxon>Sphingobacteriia</taxon>
        <taxon>Sphingobacteriales</taxon>
        <taxon>Sphingobacteriaceae</taxon>
        <taxon>Pedobacter</taxon>
    </lineage>
</organism>
<accession>A0A0T5VPU1</accession>
<proteinExistence type="predicted"/>
<sequence length="338" mass="39057">MPCPHRYLGLHIDGQLFPDWEIDYLFIGTFNPLWDRPDLVNAAYFYGRSAYFWDAVSIFFKDRPYSYARDDQQAMVDFCKRHKIGFTDLILDIEDADWANPEHRQRIYSVLDTDLEQFDEIVWNTTAIEAFLQDNKPGHVFFTLLSGNKKSIFSVEMRKIEQQAASLKINCKRLHSPTGANVGTGVPRLHQLVERWDAVKGLPQIDLSRYPYVQDEKRARKKPSQKKPRIKTYLETSDNPEILVMDRYVLCIEAGKKVILIDRRNNMMLKALTVLRDTIVPHIKLAYGIEVDLHHSSKGRGEKNTRVLGQEVFRILSGKNPLALAEEGLEALQVNTGY</sequence>
<evidence type="ECO:0000313" key="1">
    <source>
        <dbReference type="EMBL" id="KRT15882.1"/>
    </source>
</evidence>
<protein>
    <submittedName>
        <fullName evidence="1">Uncharacterized protein</fullName>
    </submittedName>
</protein>
<dbReference type="OrthoDB" id="9799921at2"/>
<gene>
    <name evidence="1" type="ORF">ASU31_12940</name>
</gene>
<dbReference type="AlphaFoldDB" id="A0A0T5VPU1"/>
<dbReference type="EMBL" id="LMZQ01000007">
    <property type="protein sequence ID" value="KRT15882.1"/>
    <property type="molecule type" value="Genomic_DNA"/>
</dbReference>
<dbReference type="Gene3D" id="3.40.470.10">
    <property type="entry name" value="Uracil-DNA glycosylase-like domain"/>
    <property type="match status" value="1"/>
</dbReference>
<name>A0A0T5VPU1_9SPHI</name>
<keyword evidence="2" id="KW-1185">Reference proteome</keyword>